<protein>
    <submittedName>
        <fullName evidence="1">Uncharacterized protein</fullName>
    </submittedName>
</protein>
<comment type="caution">
    <text evidence="1">The sequence shown here is derived from an EMBL/GenBank/DDBJ whole genome shotgun (WGS) entry which is preliminary data.</text>
</comment>
<name>A0A326TNE4_THEHA</name>
<evidence type="ECO:0000313" key="1">
    <source>
        <dbReference type="EMBL" id="PZW17286.1"/>
    </source>
</evidence>
<keyword evidence="2" id="KW-1185">Reference proteome</keyword>
<evidence type="ECO:0000313" key="2">
    <source>
        <dbReference type="Proteomes" id="UP000248806"/>
    </source>
</evidence>
<sequence>MRFQEEVMDKKRFQKLVAGSGIIGGGWDGTGREGGGLRFRKSGTWVR</sequence>
<dbReference type="AlphaFoldDB" id="A0A326TNE4"/>
<dbReference type="EMBL" id="QKUF01000077">
    <property type="protein sequence ID" value="PZW17286.1"/>
    <property type="molecule type" value="Genomic_DNA"/>
</dbReference>
<proteinExistence type="predicted"/>
<accession>A0A326TNE4</accession>
<organism evidence="1 2">
    <name type="scientific">Thermosporothrix hazakensis</name>
    <dbReference type="NCBI Taxonomy" id="644383"/>
    <lineage>
        <taxon>Bacteria</taxon>
        <taxon>Bacillati</taxon>
        <taxon>Chloroflexota</taxon>
        <taxon>Ktedonobacteria</taxon>
        <taxon>Ktedonobacterales</taxon>
        <taxon>Thermosporotrichaceae</taxon>
        <taxon>Thermosporothrix</taxon>
    </lineage>
</organism>
<dbReference type="Proteomes" id="UP000248806">
    <property type="component" value="Unassembled WGS sequence"/>
</dbReference>
<gene>
    <name evidence="1" type="ORF">EI42_06451</name>
</gene>
<reference evidence="1 2" key="1">
    <citation type="submission" date="2018-06" db="EMBL/GenBank/DDBJ databases">
        <title>Genomic Encyclopedia of Archaeal and Bacterial Type Strains, Phase II (KMG-II): from individual species to whole genera.</title>
        <authorList>
            <person name="Goeker M."/>
        </authorList>
    </citation>
    <scope>NUCLEOTIDE SEQUENCE [LARGE SCALE GENOMIC DNA]</scope>
    <source>
        <strain evidence="1 2">ATCC BAA-1881</strain>
    </source>
</reference>